<sequence length="107" mass="11653">MASFQCVRHAGTGGSDSHASEPLTTPKAAARCNSSLAVVRVAYSVLLHFPQCHGKQNNRANHQNEKYATSALTIMRIPWKWRKGGGEVASILDLATEVSVALFYQHC</sequence>
<evidence type="ECO:0000313" key="2">
    <source>
        <dbReference type="Proteomes" id="UP000479710"/>
    </source>
</evidence>
<dbReference type="AlphaFoldDB" id="A0A6G1C4N4"/>
<accession>A0A6G1C4N4</accession>
<dbReference type="Proteomes" id="UP000479710">
    <property type="component" value="Unassembled WGS sequence"/>
</dbReference>
<name>A0A6G1C4N4_9ORYZ</name>
<gene>
    <name evidence="1" type="ORF">E2562_008539</name>
</gene>
<organism evidence="1 2">
    <name type="scientific">Oryza meyeriana var. granulata</name>
    <dbReference type="NCBI Taxonomy" id="110450"/>
    <lineage>
        <taxon>Eukaryota</taxon>
        <taxon>Viridiplantae</taxon>
        <taxon>Streptophyta</taxon>
        <taxon>Embryophyta</taxon>
        <taxon>Tracheophyta</taxon>
        <taxon>Spermatophyta</taxon>
        <taxon>Magnoliopsida</taxon>
        <taxon>Liliopsida</taxon>
        <taxon>Poales</taxon>
        <taxon>Poaceae</taxon>
        <taxon>BOP clade</taxon>
        <taxon>Oryzoideae</taxon>
        <taxon>Oryzeae</taxon>
        <taxon>Oryzinae</taxon>
        <taxon>Oryza</taxon>
        <taxon>Oryza meyeriana</taxon>
    </lineage>
</organism>
<reference evidence="1 2" key="1">
    <citation type="submission" date="2019-11" db="EMBL/GenBank/DDBJ databases">
        <title>Whole genome sequence of Oryza granulata.</title>
        <authorList>
            <person name="Li W."/>
        </authorList>
    </citation>
    <scope>NUCLEOTIDE SEQUENCE [LARGE SCALE GENOMIC DNA]</scope>
    <source>
        <strain evidence="2">cv. Menghai</strain>
        <tissue evidence="1">Leaf</tissue>
    </source>
</reference>
<proteinExistence type="predicted"/>
<keyword evidence="2" id="KW-1185">Reference proteome</keyword>
<comment type="caution">
    <text evidence="1">The sequence shown here is derived from an EMBL/GenBank/DDBJ whole genome shotgun (WGS) entry which is preliminary data.</text>
</comment>
<evidence type="ECO:0000313" key="1">
    <source>
        <dbReference type="EMBL" id="KAF0895199.1"/>
    </source>
</evidence>
<protein>
    <submittedName>
        <fullName evidence="1">Uncharacterized protein</fullName>
    </submittedName>
</protein>
<dbReference type="EMBL" id="SPHZ02000010">
    <property type="protein sequence ID" value="KAF0895199.1"/>
    <property type="molecule type" value="Genomic_DNA"/>
</dbReference>